<organism evidence="2 3">
    <name type="scientific">Dryococelus australis</name>
    <dbReference type="NCBI Taxonomy" id="614101"/>
    <lineage>
        <taxon>Eukaryota</taxon>
        <taxon>Metazoa</taxon>
        <taxon>Ecdysozoa</taxon>
        <taxon>Arthropoda</taxon>
        <taxon>Hexapoda</taxon>
        <taxon>Insecta</taxon>
        <taxon>Pterygota</taxon>
        <taxon>Neoptera</taxon>
        <taxon>Polyneoptera</taxon>
        <taxon>Phasmatodea</taxon>
        <taxon>Verophasmatodea</taxon>
        <taxon>Anareolatae</taxon>
        <taxon>Phasmatidae</taxon>
        <taxon>Eurycanthinae</taxon>
        <taxon>Dryococelus</taxon>
    </lineage>
</organism>
<comment type="caution">
    <text evidence="2">The sequence shown here is derived from an EMBL/GenBank/DDBJ whole genome shotgun (WGS) entry which is preliminary data.</text>
</comment>
<dbReference type="Proteomes" id="UP001159363">
    <property type="component" value="Chromosome 1"/>
</dbReference>
<protein>
    <submittedName>
        <fullName evidence="2">Uncharacterized protein</fullName>
    </submittedName>
</protein>
<reference evidence="2 3" key="1">
    <citation type="submission" date="2023-02" db="EMBL/GenBank/DDBJ databases">
        <title>LHISI_Scaffold_Assembly.</title>
        <authorList>
            <person name="Stuart O.P."/>
            <person name="Cleave R."/>
            <person name="Magrath M.J.L."/>
            <person name="Mikheyev A.S."/>
        </authorList>
    </citation>
    <scope>NUCLEOTIDE SEQUENCE [LARGE SCALE GENOMIC DNA]</scope>
    <source>
        <strain evidence="2">Daus_M_001</strain>
        <tissue evidence="2">Leg muscle</tissue>
    </source>
</reference>
<feature type="compositionally biased region" description="Basic and acidic residues" evidence="1">
    <location>
        <begin position="1"/>
        <end position="14"/>
    </location>
</feature>
<dbReference type="EMBL" id="JARBHB010000001">
    <property type="protein sequence ID" value="KAJ8897876.1"/>
    <property type="molecule type" value="Genomic_DNA"/>
</dbReference>
<evidence type="ECO:0000256" key="1">
    <source>
        <dbReference type="SAM" id="MobiDB-lite"/>
    </source>
</evidence>
<evidence type="ECO:0000313" key="3">
    <source>
        <dbReference type="Proteomes" id="UP001159363"/>
    </source>
</evidence>
<gene>
    <name evidence="2" type="ORF">PR048_003229</name>
</gene>
<proteinExistence type="predicted"/>
<name>A0ABQ9INE8_9NEOP</name>
<accession>A0ABQ9INE8</accession>
<sequence>MQGRGEREIPEKSRRPAPFSGTIPTCKNPGVNRPGTEPSSPWWKESSLTAQPPRPLRGRPFVAGHLAKCKVVSGFQPAAQKKILSKRCNRRRLILVQRGTSAERTDDGDGCETMADKCRIVAEVSPMRLKRSGLLIPSGRLGIADLCLPRTIDDQQRMSTIFAASASPAAAVGHQGIANNRISCNTQQPP</sequence>
<feature type="region of interest" description="Disordered" evidence="1">
    <location>
        <begin position="1"/>
        <end position="56"/>
    </location>
</feature>
<evidence type="ECO:0000313" key="2">
    <source>
        <dbReference type="EMBL" id="KAJ8897876.1"/>
    </source>
</evidence>
<keyword evidence="3" id="KW-1185">Reference proteome</keyword>